<comment type="pathway">
    <text evidence="2">Siderophore biosynthesis; enterobactin biosynthesis.</text>
</comment>
<dbReference type="Pfam" id="PF17837">
    <property type="entry name" value="4PPT_N"/>
    <property type="match status" value="1"/>
</dbReference>
<evidence type="ECO:0000313" key="15">
    <source>
        <dbReference type="Proteomes" id="UP001223547"/>
    </source>
</evidence>
<dbReference type="InterPro" id="IPR041354">
    <property type="entry name" value="4PPT_N"/>
</dbReference>
<feature type="domain" description="4'-phosphopantetheinyl transferase N-terminal" evidence="13">
    <location>
        <begin position="38"/>
        <end position="103"/>
    </location>
</feature>
<comment type="catalytic activity">
    <reaction evidence="11">
        <text>apo-[peptidyl-carrier protein] + CoA = holo-[peptidyl-carrier protein] + adenosine 3',5'-bisphosphate + H(+)</text>
        <dbReference type="Rhea" id="RHEA:46228"/>
        <dbReference type="Rhea" id="RHEA-COMP:11479"/>
        <dbReference type="Rhea" id="RHEA-COMP:11480"/>
        <dbReference type="ChEBI" id="CHEBI:15378"/>
        <dbReference type="ChEBI" id="CHEBI:29999"/>
        <dbReference type="ChEBI" id="CHEBI:57287"/>
        <dbReference type="ChEBI" id="CHEBI:58343"/>
        <dbReference type="ChEBI" id="CHEBI:64479"/>
    </reaction>
</comment>
<evidence type="ECO:0000256" key="10">
    <source>
        <dbReference type="ARBA" id="ARBA00049176"/>
    </source>
</evidence>
<dbReference type="InterPro" id="IPR037143">
    <property type="entry name" value="4-PPantetheinyl_Trfase_dom_sf"/>
</dbReference>
<dbReference type="EMBL" id="JASSQD010000001">
    <property type="protein sequence ID" value="MDK9557688.1"/>
    <property type="molecule type" value="Genomic_DNA"/>
</dbReference>
<evidence type="ECO:0000313" key="14">
    <source>
        <dbReference type="EMBL" id="MDK9557688.1"/>
    </source>
</evidence>
<dbReference type="Proteomes" id="UP001223547">
    <property type="component" value="Unassembled WGS sequence"/>
</dbReference>
<evidence type="ECO:0000259" key="12">
    <source>
        <dbReference type="Pfam" id="PF01648"/>
    </source>
</evidence>
<comment type="catalytic activity">
    <reaction evidence="10">
        <text>apo-[aryl-carrier protein] + CoA = holo-[aryl-carrier protein] + adenosine 3',5'-bisphosphate + H(+)</text>
        <dbReference type="Rhea" id="RHEA:48404"/>
        <dbReference type="Rhea" id="RHEA-COMP:15903"/>
        <dbReference type="Rhea" id="RHEA-COMP:17557"/>
        <dbReference type="ChEBI" id="CHEBI:15378"/>
        <dbReference type="ChEBI" id="CHEBI:29999"/>
        <dbReference type="ChEBI" id="CHEBI:57287"/>
        <dbReference type="ChEBI" id="CHEBI:58343"/>
        <dbReference type="ChEBI" id="CHEBI:64479"/>
    </reaction>
</comment>
<keyword evidence="6 14" id="KW-0808">Transferase</keyword>
<name>A0ABT7HBI9_9GAMM</name>
<feature type="domain" description="4'-phosphopantetheinyl transferase" evidence="12">
    <location>
        <begin position="111"/>
        <end position="186"/>
    </location>
</feature>
<evidence type="ECO:0000256" key="3">
    <source>
        <dbReference type="ARBA" id="ARBA00008342"/>
    </source>
</evidence>
<dbReference type="SUPFAM" id="SSF56214">
    <property type="entry name" value="4'-phosphopantetheinyl transferase"/>
    <property type="match status" value="1"/>
</dbReference>
<sequence length="218" mass="24253">MNADSIVAIERRLRSFSQANLYLCAGELTQDQSQYVIERELMRRAGAKRKKEFFSGRCLARLALKRAGWPIQALDRGPLGNPIWPAHIIGSITHDQHFGMAVVTHDSEVQGIGIDLIENPGKVDRQIDHLIMHVEEELLLAARFPELPAPAVAFSVKEAVVKAVSVHIGRFMDFLDIQLTASDQGISARVNGFPRPIPCIVIATEFGLLSACFFRLRN</sequence>
<dbReference type="RefSeq" id="WP_219865856.1">
    <property type="nucleotide sequence ID" value="NZ_JASSQD010000001.1"/>
</dbReference>
<evidence type="ECO:0000256" key="11">
    <source>
        <dbReference type="ARBA" id="ARBA00049191"/>
    </source>
</evidence>
<evidence type="ECO:0000256" key="5">
    <source>
        <dbReference type="ARBA" id="ARBA00019087"/>
    </source>
</evidence>
<keyword evidence="15" id="KW-1185">Reference proteome</keyword>
<evidence type="ECO:0000256" key="6">
    <source>
        <dbReference type="ARBA" id="ARBA00022679"/>
    </source>
</evidence>
<evidence type="ECO:0000256" key="4">
    <source>
        <dbReference type="ARBA" id="ARBA00011503"/>
    </source>
</evidence>
<organism evidence="14 15">
    <name type="scientific">Marinobacter albus</name>
    <dbReference type="NCBI Taxonomy" id="3030833"/>
    <lineage>
        <taxon>Bacteria</taxon>
        <taxon>Pseudomonadati</taxon>
        <taxon>Pseudomonadota</taxon>
        <taxon>Gammaproteobacteria</taxon>
        <taxon>Pseudomonadales</taxon>
        <taxon>Marinobacteraceae</taxon>
        <taxon>Marinobacter</taxon>
    </lineage>
</organism>
<keyword evidence="7" id="KW-0259">Enterobactin biosynthesis</keyword>
<evidence type="ECO:0000256" key="9">
    <source>
        <dbReference type="ARBA" id="ARBA00031996"/>
    </source>
</evidence>
<protein>
    <recommendedName>
        <fullName evidence="5">Enterobactin synthase component D</fullName>
    </recommendedName>
    <alternativeName>
        <fullName evidence="8">4'-phosphopantetheinyl transferase EntD</fullName>
    </alternativeName>
    <alternativeName>
        <fullName evidence="9">Enterochelin synthase D</fullName>
    </alternativeName>
</protein>
<comment type="subunit">
    <text evidence="4">EntB, EntD, EntE, and EntF form a multienzyme complex called enterobactin synthase.</text>
</comment>
<dbReference type="PRINTS" id="PR01399">
    <property type="entry name" value="ENTSNTHTASED"/>
</dbReference>
<comment type="similarity">
    <text evidence="3">Belongs to the P-Pant transferase superfamily. EntD family.</text>
</comment>
<dbReference type="Gene3D" id="3.90.470.20">
    <property type="entry name" value="4'-phosphopantetheinyl transferase domain"/>
    <property type="match status" value="1"/>
</dbReference>
<dbReference type="PANTHER" id="PTHR38096:SF1">
    <property type="entry name" value="ENTEROBACTIN SYNTHASE COMPONENT D"/>
    <property type="match status" value="1"/>
</dbReference>
<reference evidence="14 15" key="1">
    <citation type="submission" date="2023-05" db="EMBL/GenBank/DDBJ databases">
        <title>Marinobacter albus sp. nov., a marine bacterium isolated from sand in a coastal intertidal zone of huludao.</title>
        <authorList>
            <person name="Deng T."/>
        </authorList>
    </citation>
    <scope>NUCLEOTIDE SEQUENCE [LARGE SCALE GENOMIC DNA]</scope>
    <source>
        <strain evidence="14 15">M216</strain>
    </source>
</reference>
<accession>A0ABT7HBI9</accession>
<evidence type="ECO:0000259" key="13">
    <source>
        <dbReference type="Pfam" id="PF17837"/>
    </source>
</evidence>
<evidence type="ECO:0000256" key="8">
    <source>
        <dbReference type="ARBA" id="ARBA00029894"/>
    </source>
</evidence>
<comment type="function">
    <text evidence="1">Involved in the biosynthesis of the siderophore enterobactin (enterochelin), which is a macrocyclic trimeric lactone of N-(2,3-dihydroxybenzoyl)-serine. The serine trilactone serves as a scaffolding for the three catechol functionalities that provide hexadentate coordination for the tightly ligated iron(2+) atoms. Plays an essential role in the assembly of the enterobactin by catalyzing the transfer of the 4'-phosphopantetheine (Ppant) moiety from coenzyme A to the apo-domains of both EntB (ArCP domain) and EntF (PCP domain) to yield their holo-forms which make them competent for the activation of 2,3-dihydroxybenzoate (DHB) and L-serine, respectively.</text>
</comment>
<gene>
    <name evidence="14" type="ORF">QQF73_08640</name>
</gene>
<dbReference type="Pfam" id="PF01648">
    <property type="entry name" value="ACPS"/>
    <property type="match status" value="1"/>
</dbReference>
<evidence type="ECO:0000256" key="7">
    <source>
        <dbReference type="ARBA" id="ARBA00023191"/>
    </source>
</evidence>
<dbReference type="InterPro" id="IPR008278">
    <property type="entry name" value="4-PPantetheinyl_Trfase_dom"/>
</dbReference>
<dbReference type="PANTHER" id="PTHR38096">
    <property type="entry name" value="ENTEROBACTIN SYNTHASE COMPONENT D"/>
    <property type="match status" value="1"/>
</dbReference>
<dbReference type="GO" id="GO:0016740">
    <property type="term" value="F:transferase activity"/>
    <property type="evidence" value="ECO:0007669"/>
    <property type="project" value="UniProtKB-KW"/>
</dbReference>
<evidence type="ECO:0000256" key="1">
    <source>
        <dbReference type="ARBA" id="ARBA00003937"/>
    </source>
</evidence>
<proteinExistence type="inferred from homology"/>
<dbReference type="InterPro" id="IPR003542">
    <property type="entry name" value="Enbac_synth_compD-like"/>
</dbReference>
<comment type="caution">
    <text evidence="14">The sequence shown here is derived from an EMBL/GenBank/DDBJ whole genome shotgun (WGS) entry which is preliminary data.</text>
</comment>
<evidence type="ECO:0000256" key="2">
    <source>
        <dbReference type="ARBA" id="ARBA00004993"/>
    </source>
</evidence>